<proteinExistence type="predicted"/>
<dbReference type="Proteomes" id="UP000034471">
    <property type="component" value="Unassembled WGS sequence"/>
</dbReference>
<evidence type="ECO:0000313" key="1">
    <source>
        <dbReference type="EMBL" id="KKQ36359.1"/>
    </source>
</evidence>
<comment type="caution">
    <text evidence="1">The sequence shown here is derived from an EMBL/GenBank/DDBJ whole genome shotgun (WGS) entry which is preliminary data.</text>
</comment>
<name>A0A0G0JHV2_9BACT</name>
<sequence>MMPLLEAVFRNNISYDTLSILLAVPIVAKRNITKASSLTHEYEGKIVSIDVNASKQMWGDNKYQVDYQYKLELTAESDNKPTTFIYQEREAGILQIVELVDGQEKQIKFSDLKIGDTIYIRDAYDLKTEQYTRSKIMKI</sequence>
<gene>
    <name evidence="1" type="ORF">US54_C0071G0001</name>
</gene>
<feature type="non-terminal residue" evidence="1">
    <location>
        <position position="1"/>
    </location>
</feature>
<organism evidence="1 2">
    <name type="scientific">Candidatus Roizmanbacteria bacterium GW2011_GWA2_37_7</name>
    <dbReference type="NCBI Taxonomy" id="1618481"/>
    <lineage>
        <taxon>Bacteria</taxon>
        <taxon>Candidatus Roizmaniibacteriota</taxon>
    </lineage>
</organism>
<dbReference type="AlphaFoldDB" id="A0A0G0JHV2"/>
<dbReference type="EMBL" id="LBTJ01000071">
    <property type="protein sequence ID" value="KKQ36359.1"/>
    <property type="molecule type" value="Genomic_DNA"/>
</dbReference>
<accession>A0A0G0JHV2</accession>
<reference evidence="1 2" key="1">
    <citation type="journal article" date="2015" name="Nature">
        <title>rRNA introns, odd ribosomes, and small enigmatic genomes across a large radiation of phyla.</title>
        <authorList>
            <person name="Brown C.T."/>
            <person name="Hug L.A."/>
            <person name="Thomas B.C."/>
            <person name="Sharon I."/>
            <person name="Castelle C.J."/>
            <person name="Singh A."/>
            <person name="Wilkins M.J."/>
            <person name="Williams K.H."/>
            <person name="Banfield J.F."/>
        </authorList>
    </citation>
    <scope>NUCLEOTIDE SEQUENCE [LARGE SCALE GENOMIC DNA]</scope>
</reference>
<protein>
    <submittedName>
        <fullName evidence="1">Uncharacterized protein</fullName>
    </submittedName>
</protein>
<evidence type="ECO:0000313" key="2">
    <source>
        <dbReference type="Proteomes" id="UP000034471"/>
    </source>
</evidence>
<dbReference type="STRING" id="1618481.US54_C0071G0001"/>